<gene>
    <name evidence="2" type="ORF">SAMN05216474_0791</name>
</gene>
<proteinExistence type="predicted"/>
<accession>A0A1I6YC30</accession>
<sequence>MNHTTPNNTLFGTLGGTVLSIFAIVDIQDVLKTIVLAAIGAVVSFLVSYLLKLIMSKK</sequence>
<dbReference type="STRING" id="477690.SAMN05216474_0791"/>
<keyword evidence="3" id="KW-1185">Reference proteome</keyword>
<keyword evidence="1" id="KW-1133">Transmembrane helix</keyword>
<dbReference type="AlphaFoldDB" id="A0A1I6YC30"/>
<keyword evidence="1" id="KW-0472">Membrane</keyword>
<keyword evidence="1" id="KW-0812">Transmembrane</keyword>
<feature type="transmembrane region" description="Helical" evidence="1">
    <location>
        <begin position="7"/>
        <end position="25"/>
    </location>
</feature>
<organism evidence="2 3">
    <name type="scientific">Lishizhenia tianjinensis</name>
    <dbReference type="NCBI Taxonomy" id="477690"/>
    <lineage>
        <taxon>Bacteria</taxon>
        <taxon>Pseudomonadati</taxon>
        <taxon>Bacteroidota</taxon>
        <taxon>Flavobacteriia</taxon>
        <taxon>Flavobacteriales</taxon>
        <taxon>Crocinitomicaceae</taxon>
        <taxon>Lishizhenia</taxon>
    </lineage>
</organism>
<reference evidence="2 3" key="1">
    <citation type="submission" date="2016-10" db="EMBL/GenBank/DDBJ databases">
        <authorList>
            <person name="de Groot N.N."/>
        </authorList>
    </citation>
    <scope>NUCLEOTIDE SEQUENCE [LARGE SCALE GENOMIC DNA]</scope>
    <source>
        <strain evidence="2 3">CGMCC 1.7005</strain>
    </source>
</reference>
<evidence type="ECO:0000313" key="3">
    <source>
        <dbReference type="Proteomes" id="UP000236454"/>
    </source>
</evidence>
<evidence type="ECO:0000313" key="2">
    <source>
        <dbReference type="EMBL" id="SFT47948.1"/>
    </source>
</evidence>
<evidence type="ECO:0000256" key="1">
    <source>
        <dbReference type="SAM" id="Phobius"/>
    </source>
</evidence>
<dbReference type="EMBL" id="FPAS01000001">
    <property type="protein sequence ID" value="SFT47948.1"/>
    <property type="molecule type" value="Genomic_DNA"/>
</dbReference>
<protein>
    <submittedName>
        <fullName evidence="2">Uncharacterized protein</fullName>
    </submittedName>
</protein>
<feature type="transmembrane region" description="Helical" evidence="1">
    <location>
        <begin position="31"/>
        <end position="51"/>
    </location>
</feature>
<dbReference type="Proteomes" id="UP000236454">
    <property type="component" value="Unassembled WGS sequence"/>
</dbReference>
<name>A0A1I6YC30_9FLAO</name>